<dbReference type="EMBL" id="KB467942">
    <property type="protein sequence ID" value="PCH38301.1"/>
    <property type="molecule type" value="Genomic_DNA"/>
</dbReference>
<dbReference type="Gene3D" id="3.40.50.300">
    <property type="entry name" value="P-loop containing nucleotide triphosphate hydrolases"/>
    <property type="match status" value="1"/>
</dbReference>
<name>A0A2H3J8P0_WOLCO</name>
<proteinExistence type="inferred from homology"/>
<dbReference type="GO" id="GO:0006400">
    <property type="term" value="P:tRNA modification"/>
    <property type="evidence" value="ECO:0007669"/>
    <property type="project" value="TreeGrafter"/>
</dbReference>
<keyword evidence="2 6" id="KW-0808">Transferase</keyword>
<evidence type="ECO:0000256" key="5">
    <source>
        <dbReference type="SAM" id="MobiDB-lite"/>
    </source>
</evidence>
<dbReference type="OrthoDB" id="775260at2759"/>
<keyword evidence="4" id="KW-0067">ATP-binding</keyword>
<evidence type="ECO:0000313" key="6">
    <source>
        <dbReference type="EMBL" id="PCH38301.1"/>
    </source>
</evidence>
<feature type="compositionally biased region" description="Acidic residues" evidence="5">
    <location>
        <begin position="291"/>
        <end position="301"/>
    </location>
</feature>
<dbReference type="STRING" id="742152.A0A2H3J8P0"/>
<dbReference type="InterPro" id="IPR018022">
    <property type="entry name" value="IPT"/>
</dbReference>
<accession>A0A2H3J8P0</accession>
<reference evidence="6 7" key="1">
    <citation type="journal article" date="2012" name="Science">
        <title>The Paleozoic origin of enzymatic lignin decomposition reconstructed from 31 fungal genomes.</title>
        <authorList>
            <person name="Floudas D."/>
            <person name="Binder M."/>
            <person name="Riley R."/>
            <person name="Barry K."/>
            <person name="Blanchette R.A."/>
            <person name="Henrissat B."/>
            <person name="Martinez A.T."/>
            <person name="Otillar R."/>
            <person name="Spatafora J.W."/>
            <person name="Yadav J.S."/>
            <person name="Aerts A."/>
            <person name="Benoit I."/>
            <person name="Boyd A."/>
            <person name="Carlson A."/>
            <person name="Copeland A."/>
            <person name="Coutinho P.M."/>
            <person name="de Vries R.P."/>
            <person name="Ferreira P."/>
            <person name="Findley K."/>
            <person name="Foster B."/>
            <person name="Gaskell J."/>
            <person name="Glotzer D."/>
            <person name="Gorecki P."/>
            <person name="Heitman J."/>
            <person name="Hesse C."/>
            <person name="Hori C."/>
            <person name="Igarashi K."/>
            <person name="Jurgens J.A."/>
            <person name="Kallen N."/>
            <person name="Kersten P."/>
            <person name="Kohler A."/>
            <person name="Kuees U."/>
            <person name="Kumar T.K.A."/>
            <person name="Kuo A."/>
            <person name="LaButti K."/>
            <person name="Larrondo L.F."/>
            <person name="Lindquist E."/>
            <person name="Ling A."/>
            <person name="Lombard V."/>
            <person name="Lucas S."/>
            <person name="Lundell T."/>
            <person name="Martin R."/>
            <person name="McLaughlin D.J."/>
            <person name="Morgenstern I."/>
            <person name="Morin E."/>
            <person name="Murat C."/>
            <person name="Nagy L.G."/>
            <person name="Nolan M."/>
            <person name="Ohm R.A."/>
            <person name="Patyshakuliyeva A."/>
            <person name="Rokas A."/>
            <person name="Ruiz-Duenas F.J."/>
            <person name="Sabat G."/>
            <person name="Salamov A."/>
            <person name="Samejima M."/>
            <person name="Schmutz J."/>
            <person name="Slot J.C."/>
            <person name="St John F."/>
            <person name="Stenlid J."/>
            <person name="Sun H."/>
            <person name="Sun S."/>
            <person name="Syed K."/>
            <person name="Tsang A."/>
            <person name="Wiebenga A."/>
            <person name="Young D."/>
            <person name="Pisabarro A."/>
            <person name="Eastwood D.C."/>
            <person name="Martin F."/>
            <person name="Cullen D."/>
            <person name="Grigoriev I.V."/>
            <person name="Hibbett D.S."/>
        </authorList>
    </citation>
    <scope>NUCLEOTIDE SEQUENCE [LARGE SCALE GENOMIC DNA]</scope>
    <source>
        <strain evidence="6 7">MD-104</strain>
    </source>
</reference>
<evidence type="ECO:0000313" key="7">
    <source>
        <dbReference type="Proteomes" id="UP000218811"/>
    </source>
</evidence>
<feature type="compositionally biased region" description="Acidic residues" evidence="5">
    <location>
        <begin position="510"/>
        <end position="519"/>
    </location>
</feature>
<protein>
    <submittedName>
        <fullName evidence="6">tRNA isopentenyltransferase</fullName>
    </submittedName>
</protein>
<dbReference type="OMA" id="WGLHLKS"/>
<organism evidence="6 7">
    <name type="scientific">Wolfiporia cocos (strain MD-104)</name>
    <name type="common">Brown rot fungus</name>
    <dbReference type="NCBI Taxonomy" id="742152"/>
    <lineage>
        <taxon>Eukaryota</taxon>
        <taxon>Fungi</taxon>
        <taxon>Dikarya</taxon>
        <taxon>Basidiomycota</taxon>
        <taxon>Agaricomycotina</taxon>
        <taxon>Agaricomycetes</taxon>
        <taxon>Polyporales</taxon>
        <taxon>Phaeolaceae</taxon>
        <taxon>Wolfiporia</taxon>
    </lineage>
</organism>
<dbReference type="Proteomes" id="UP000218811">
    <property type="component" value="Unassembled WGS sequence"/>
</dbReference>
<dbReference type="PANTHER" id="PTHR11088:SF89">
    <property type="entry name" value="TRNA DIMETHYLALLYLTRANSFERASE"/>
    <property type="match status" value="1"/>
</dbReference>
<evidence type="ECO:0000256" key="3">
    <source>
        <dbReference type="ARBA" id="ARBA00022741"/>
    </source>
</evidence>
<dbReference type="Pfam" id="PF01715">
    <property type="entry name" value="IPPT"/>
    <property type="match status" value="1"/>
</dbReference>
<keyword evidence="7" id="KW-1185">Reference proteome</keyword>
<dbReference type="SUPFAM" id="SSF52540">
    <property type="entry name" value="P-loop containing nucleoside triphosphate hydrolases"/>
    <property type="match status" value="1"/>
</dbReference>
<dbReference type="Gene3D" id="1.10.20.140">
    <property type="match status" value="1"/>
</dbReference>
<dbReference type="AlphaFoldDB" id="A0A2H3J8P0"/>
<dbReference type="InterPro" id="IPR039657">
    <property type="entry name" value="Dimethylallyltransferase"/>
</dbReference>
<dbReference type="GO" id="GO:0052381">
    <property type="term" value="F:tRNA dimethylallyltransferase activity"/>
    <property type="evidence" value="ECO:0007669"/>
    <property type="project" value="InterPro"/>
</dbReference>
<dbReference type="PANTHER" id="PTHR11088">
    <property type="entry name" value="TRNA DIMETHYLALLYLTRANSFERASE"/>
    <property type="match status" value="1"/>
</dbReference>
<dbReference type="InterPro" id="IPR027417">
    <property type="entry name" value="P-loop_NTPase"/>
</dbReference>
<evidence type="ECO:0000256" key="2">
    <source>
        <dbReference type="ARBA" id="ARBA00022679"/>
    </source>
</evidence>
<gene>
    <name evidence="6" type="ORF">WOLCODRAFT_66705</name>
</gene>
<dbReference type="Gene3D" id="3.30.160.60">
    <property type="entry name" value="Classic Zinc Finger"/>
    <property type="match status" value="1"/>
</dbReference>
<sequence length="525" mass="59224">MSLRPLITVCGTTGVGKSKLAIELALALSQNGAGRPHGFTGARIINADAMQVYTGMDVITNKMPVEERSGVEHLLMDIKQPGEQYIVTQWVQDAMKVIEETHQRNQIPIVVGGTSYWIQHLVFPNRLVSFDKSLKETLEVRRPELSADLAMALRGLSQELQDLFDMLPEQAPSAASEPDLALSLHSLLSALDSQIAQRWHWRDTRKVLRNLTIIRDTGRRPSDIFSEQSQATPPPRYRTLCLWLYAQPDVLKPRLDARVDDMVKQGLLDEIRALQRIAASIPSTALPPSQDDPEDMDVDESPQDTDYTLGIYQSIGYKEFHDYLSSPTHSEEAFNLAVENMKSATRKYAKRQIMWIRNKLLPAADEANAASTVEGGLPMVPSFLLDATELGEAWDRNVREVAERITEGRPLPDPLILSDTAREVLGRINKDTHGFLDARPRKVCSICTVNHECPVMIAEGREWEAHVRTRTHRKLLRKANRPDNKEFATKQRQCADKDAEDAPKRQPEGLQEDQLDQLDENPIPW</sequence>
<evidence type="ECO:0000256" key="4">
    <source>
        <dbReference type="ARBA" id="ARBA00022840"/>
    </source>
</evidence>
<keyword evidence="3" id="KW-0547">Nucleotide-binding</keyword>
<comment type="similarity">
    <text evidence="1">Belongs to the IPP transferase family.</text>
</comment>
<feature type="region of interest" description="Disordered" evidence="5">
    <location>
        <begin position="479"/>
        <end position="525"/>
    </location>
</feature>
<dbReference type="GO" id="GO:0005739">
    <property type="term" value="C:mitochondrion"/>
    <property type="evidence" value="ECO:0007669"/>
    <property type="project" value="TreeGrafter"/>
</dbReference>
<feature type="compositionally biased region" description="Basic and acidic residues" evidence="5">
    <location>
        <begin position="480"/>
        <end position="507"/>
    </location>
</feature>
<dbReference type="GO" id="GO:0005524">
    <property type="term" value="F:ATP binding"/>
    <property type="evidence" value="ECO:0007669"/>
    <property type="project" value="UniProtKB-KW"/>
</dbReference>
<feature type="region of interest" description="Disordered" evidence="5">
    <location>
        <begin position="282"/>
        <end position="301"/>
    </location>
</feature>
<evidence type="ECO:0000256" key="1">
    <source>
        <dbReference type="ARBA" id="ARBA00005842"/>
    </source>
</evidence>
<dbReference type="HAMAP" id="MF_00185">
    <property type="entry name" value="IPP_trans"/>
    <property type="match status" value="1"/>
</dbReference>